<evidence type="ECO:0000256" key="8">
    <source>
        <dbReference type="PROSITE-ProRule" id="PRU00221"/>
    </source>
</evidence>
<protein>
    <submittedName>
        <fullName evidence="11">Uncharacterized protein</fullName>
    </submittedName>
</protein>
<evidence type="ECO:0000313" key="12">
    <source>
        <dbReference type="Proteomes" id="UP000639338"/>
    </source>
</evidence>
<keyword evidence="5 9" id="KW-0175">Coiled coil</keyword>
<sequence>MAEENNENDDKSLENQDVKKETPSIIFTYSKSNFISGPERVENGTVPINIIQFNHSFGYECQRYFNMCVPDPDTIIFSSGSYINFFNTQTQEISFLRGSTGRGIGHITKNPVKPHIAVGENGTWPPIIIYEWPSMNIVTVLQQGTSKSYTHLAYNPDGSLLVSQGGEPDYSITIWDWKQSKIMLRCKSHSQDVFNAIFSPTVPDHLTTSGSGHVKFWKISKTFTGLKLKGEIGRFGGTEISDVIGVYSMNDEKVITGCEWGNILIWEEGLIKIEVRRKNKISCHNNMITQFEFINGELMSIGMDGWIRVWYYETIDQADPPEDERFIEIEPIYEFQICKNRGQINEEKSMLMGITRVNPDNLKDTFWYAQDSNGGLWLIDLNTLGSPRLPKKLFTCHSGAIVDMSVCTWNYYVATCGKDGRLHVYNYLTNKLIIVYTFCDSGSQVVWLPCSIESSGRTIICAFESGIIRVVTVDVDGADVARANDPEENNFVKLVQVVKPHTAGITVMSLNKLENILVTGSQDSTIFIFQIKISDEFPELIPIGFIKLPSGISCITWHPKKTLVVFVGCLKGECSEIELPNKPQNYTTISYELKIPQKLFKFISVKSEIRCEIIRLEIEKRKNEKKDQMRLKMEQYKAANPGVQIDEDTFLMDNEEYPPLPEIYIPEIPNPVLMINYIDENKIWLWMGGFDAGYIYEYNTPESEILIEEKPLKSVVIFDADDTEIYSQLIQNEEYLYLGMQNGEIRICRINKNEPTDLSDYLVLPMHDNSNGKISKILLSHDETMLLTCGWDGNLFSYKINENSYIKKNGEEPKASKKIIKKSISDINDKNYPSVEEVLNKAEHDRLLDLANKKKNITLEILKTLSEEFHDFNLDPRITEDLDKQLKAEIDLVHEKMSFTVEKSRLGLKKLMDHFINPITCFPFAVCRISKPDTKVYSLKERILGDDFTKKYNEVVKKIEENKKTIRSLEVTSQVKLDDEEEISEVSEIESFLKDLSPDTIEHKLGVRINQMLRKYRERKLRIEKRAKEWKILEASKPDPNEDHPEDISVIEEAKKTIGDYKLKISTDVNLNQDNCETSWTKYKQLLDCRKRTHYKRENFNDRLKSIRSKKLTTQAEVKNLIEKLKLIHLEIPDKYIKPLPEIPQIDIELEFPEHNLELRDYDEELETSDTKTTKDLIIEEIIDPIDEEYEVLLLDETRLRLIENEINLSPSNSDENVKKRLIIPDNLIKCLNDNDQVETSWEREMKLSRISKKVYEQDCILSHIKKCFDEIDEELDDLEKERLIINADSIYSELFQLTLNQELIVLRDFEEKENYLRCQLEDQVKERISIQNKVKYLSSMIDQKNREISKLHVNIRELNHKFSLMINENEFNEFFKKIYKKNKNNQDDDDDDGDDDKDNEDMNYLSKKYFPAGCDQELYDAALTMRAERHKLEDITQDEEKNIEIFKKELDEELKNLNSIDNFHKQTEQELKEYLIEKRKKLNDIDMTVILKFHQLQHMNGDDFEKISDCVVFDKTKLSKLYTRVGELQQETEEQKIKHKKNKTHLHRMEIDCRYMDDEIKNLKSEIKNEMIKKFGREISLSSLYEAVLRKMVNDIKADIKEMSKHYDQEIKCVKKNYQEQVKVLESLIQDNTEKLSFLRD</sequence>
<dbReference type="OrthoDB" id="1935234at2759"/>
<keyword evidence="3 8" id="KW-0853">WD repeat</keyword>
<evidence type="ECO:0000256" key="9">
    <source>
        <dbReference type="SAM" id="Coils"/>
    </source>
</evidence>
<evidence type="ECO:0000256" key="4">
    <source>
        <dbReference type="ARBA" id="ARBA00022737"/>
    </source>
</evidence>
<dbReference type="GO" id="GO:0003341">
    <property type="term" value="P:cilium movement"/>
    <property type="evidence" value="ECO:0007669"/>
    <property type="project" value="UniProtKB-ARBA"/>
</dbReference>
<comment type="caution">
    <text evidence="11">The sequence shown here is derived from an EMBL/GenBank/DDBJ whole genome shotgun (WGS) entry which is preliminary data.</text>
</comment>
<gene>
    <name evidence="11" type="ORF">HCN44_009526</name>
</gene>
<evidence type="ECO:0000256" key="7">
    <source>
        <dbReference type="ARBA" id="ARBA00023273"/>
    </source>
</evidence>
<accession>A0A834Y2J3</accession>
<organism evidence="11 12">
    <name type="scientific">Aphidius gifuensis</name>
    <name type="common">Parasitoid wasp</name>
    <dbReference type="NCBI Taxonomy" id="684658"/>
    <lineage>
        <taxon>Eukaryota</taxon>
        <taxon>Metazoa</taxon>
        <taxon>Ecdysozoa</taxon>
        <taxon>Arthropoda</taxon>
        <taxon>Hexapoda</taxon>
        <taxon>Insecta</taxon>
        <taxon>Pterygota</taxon>
        <taxon>Neoptera</taxon>
        <taxon>Endopterygota</taxon>
        <taxon>Hymenoptera</taxon>
        <taxon>Apocrita</taxon>
        <taxon>Ichneumonoidea</taxon>
        <taxon>Braconidae</taxon>
        <taxon>Aphidiinae</taxon>
        <taxon>Aphidius</taxon>
    </lineage>
</organism>
<evidence type="ECO:0000256" key="5">
    <source>
        <dbReference type="ARBA" id="ARBA00023054"/>
    </source>
</evidence>
<keyword evidence="12" id="KW-1185">Reference proteome</keyword>
<dbReference type="PANTHER" id="PTHR14885">
    <property type="entry name" value="CILIA- AND FLAGELLA-ASSOCIATED PROTEIN 43-RELATED"/>
    <property type="match status" value="1"/>
</dbReference>
<dbReference type="Gene3D" id="2.130.10.10">
    <property type="entry name" value="YVTN repeat-like/Quinoprotein amine dehydrogenase"/>
    <property type="match status" value="3"/>
</dbReference>
<evidence type="ECO:0000256" key="6">
    <source>
        <dbReference type="ARBA" id="ARBA00023212"/>
    </source>
</evidence>
<dbReference type="EMBL" id="JACMRX010000001">
    <property type="protein sequence ID" value="KAF7998128.1"/>
    <property type="molecule type" value="Genomic_DNA"/>
</dbReference>
<dbReference type="SMART" id="SM00320">
    <property type="entry name" value="WD40"/>
    <property type="match status" value="6"/>
</dbReference>
<dbReference type="InterPro" id="IPR015943">
    <property type="entry name" value="WD40/YVTN_repeat-like_dom_sf"/>
</dbReference>
<feature type="region of interest" description="Disordered" evidence="10">
    <location>
        <begin position="1383"/>
        <end position="1403"/>
    </location>
</feature>
<proteinExistence type="predicted"/>
<evidence type="ECO:0000256" key="2">
    <source>
        <dbReference type="ARBA" id="ARBA00022490"/>
    </source>
</evidence>
<evidence type="ECO:0000256" key="3">
    <source>
        <dbReference type="ARBA" id="ARBA00022574"/>
    </source>
</evidence>
<dbReference type="PROSITE" id="PS50082">
    <property type="entry name" value="WD_REPEATS_2"/>
    <property type="match status" value="1"/>
</dbReference>
<keyword evidence="4" id="KW-0677">Repeat</keyword>
<comment type="subcellular location">
    <subcellularLocation>
        <location evidence="1">Cytoplasm</location>
        <location evidence="1">Cytoskeleton</location>
        <location evidence="1">Cilium axoneme</location>
    </subcellularLocation>
</comment>
<feature type="coiled-coil region" evidence="9">
    <location>
        <begin position="1437"/>
        <end position="1485"/>
    </location>
</feature>
<keyword evidence="6" id="KW-0206">Cytoskeleton</keyword>
<reference evidence="11 12" key="1">
    <citation type="submission" date="2020-08" db="EMBL/GenBank/DDBJ databases">
        <title>Aphidius gifuensis genome sequencing and assembly.</title>
        <authorList>
            <person name="Du Z."/>
        </authorList>
    </citation>
    <scope>NUCLEOTIDE SEQUENCE [LARGE SCALE GENOMIC DNA]</scope>
    <source>
        <strain evidence="11">YNYX2018</strain>
        <tissue evidence="11">Adults</tissue>
    </source>
</reference>
<dbReference type="InterPro" id="IPR001680">
    <property type="entry name" value="WD40_rpt"/>
</dbReference>
<dbReference type="SUPFAM" id="SSF50978">
    <property type="entry name" value="WD40 repeat-like"/>
    <property type="match status" value="2"/>
</dbReference>
<dbReference type="PANTHER" id="PTHR14885:SF3">
    <property type="entry name" value="CILIA- AND FLAGELLA-ASSOCIATED PROTEIN 44"/>
    <property type="match status" value="1"/>
</dbReference>
<feature type="compositionally biased region" description="Acidic residues" evidence="10">
    <location>
        <begin position="1388"/>
        <end position="1402"/>
    </location>
</feature>
<evidence type="ECO:0000256" key="10">
    <source>
        <dbReference type="SAM" id="MobiDB-lite"/>
    </source>
</evidence>
<dbReference type="Pfam" id="PF00400">
    <property type="entry name" value="WD40"/>
    <property type="match status" value="2"/>
</dbReference>
<dbReference type="GO" id="GO:0005930">
    <property type="term" value="C:axoneme"/>
    <property type="evidence" value="ECO:0007669"/>
    <property type="project" value="UniProtKB-SubCell"/>
</dbReference>
<dbReference type="Proteomes" id="UP000639338">
    <property type="component" value="Unassembled WGS sequence"/>
</dbReference>
<name>A0A834Y2J3_APHGI</name>
<keyword evidence="2" id="KW-0963">Cytoplasm</keyword>
<dbReference type="InterPro" id="IPR036322">
    <property type="entry name" value="WD40_repeat_dom_sf"/>
</dbReference>
<evidence type="ECO:0000313" key="11">
    <source>
        <dbReference type="EMBL" id="KAF7998128.1"/>
    </source>
</evidence>
<keyword evidence="7" id="KW-0966">Cell projection</keyword>
<feature type="coiled-coil region" evidence="9">
    <location>
        <begin position="1262"/>
        <end position="1289"/>
    </location>
</feature>
<feature type="repeat" description="WD" evidence="8">
    <location>
        <begin position="498"/>
        <end position="532"/>
    </location>
</feature>
<evidence type="ECO:0000256" key="1">
    <source>
        <dbReference type="ARBA" id="ARBA00004430"/>
    </source>
</evidence>